<dbReference type="EMBL" id="JYON01000026">
    <property type="protein sequence ID" value="KJH70160.1"/>
    <property type="molecule type" value="Genomic_DNA"/>
</dbReference>
<evidence type="ECO:0000313" key="2">
    <source>
        <dbReference type="EMBL" id="KJH70160.1"/>
    </source>
</evidence>
<dbReference type="AlphaFoldDB" id="A0A0D8ZN11"/>
<keyword evidence="1" id="KW-1133">Transmembrane helix</keyword>
<dbReference type="RefSeq" id="WP_045056342.1">
    <property type="nucleotide sequence ID" value="NZ_CAWMDP010000019.1"/>
</dbReference>
<evidence type="ECO:0000256" key="1">
    <source>
        <dbReference type="SAM" id="Phobius"/>
    </source>
</evidence>
<reference evidence="2 3" key="1">
    <citation type="submission" date="2015-02" db="EMBL/GenBank/DDBJ databases">
        <title>Draft genome of a novel marine cyanobacterium (Chroococcales) isolated from South Atlantic Ocean.</title>
        <authorList>
            <person name="Rigonato J."/>
            <person name="Alvarenga D.O."/>
            <person name="Branco L.H."/>
            <person name="Varani A.M."/>
            <person name="Brandini F.P."/>
            <person name="Fiore M.F."/>
        </authorList>
    </citation>
    <scope>NUCLEOTIDE SEQUENCE [LARGE SCALE GENOMIC DNA]</scope>
    <source>
        <strain evidence="2 3">CENA595</strain>
    </source>
</reference>
<dbReference type="OrthoDB" id="467942at2"/>
<keyword evidence="3" id="KW-1185">Reference proteome</keyword>
<keyword evidence="1" id="KW-0812">Transmembrane</keyword>
<sequence>MNNPLRRLKYLPWRSLAIIAAMTFAIVTAIELLLLLTLAFLDTNVQSTIVQLVRSILVSGAIGVGIGALAVFLLERIDKRVSINASVLWSLLVCLLVALIIRDFIPIPALLVSTSEIQLVGMILGVFWQGKRYWR</sequence>
<evidence type="ECO:0000313" key="3">
    <source>
        <dbReference type="Proteomes" id="UP000032452"/>
    </source>
</evidence>
<evidence type="ECO:0008006" key="4">
    <source>
        <dbReference type="Google" id="ProtNLM"/>
    </source>
</evidence>
<accession>A0A0D8ZN11</accession>
<feature type="transmembrane region" description="Helical" evidence="1">
    <location>
        <begin position="52"/>
        <end position="74"/>
    </location>
</feature>
<protein>
    <recommendedName>
        <fullName evidence="4">Peptide chain release factor 1</fullName>
    </recommendedName>
</protein>
<proteinExistence type="predicted"/>
<dbReference type="STRING" id="1618023.UH38_19355"/>
<feature type="transmembrane region" description="Helical" evidence="1">
    <location>
        <begin position="81"/>
        <end position="101"/>
    </location>
</feature>
<keyword evidence="1" id="KW-0472">Membrane</keyword>
<dbReference type="Proteomes" id="UP000032452">
    <property type="component" value="Unassembled WGS sequence"/>
</dbReference>
<comment type="caution">
    <text evidence="2">The sequence shown here is derived from an EMBL/GenBank/DDBJ whole genome shotgun (WGS) entry which is preliminary data.</text>
</comment>
<feature type="transmembrane region" description="Helical" evidence="1">
    <location>
        <begin position="16"/>
        <end position="40"/>
    </location>
</feature>
<feature type="transmembrane region" description="Helical" evidence="1">
    <location>
        <begin position="107"/>
        <end position="128"/>
    </location>
</feature>
<name>A0A0D8ZN11_9CYAN</name>
<organism evidence="2 3">
    <name type="scientific">Aliterella atlantica CENA595</name>
    <dbReference type="NCBI Taxonomy" id="1618023"/>
    <lineage>
        <taxon>Bacteria</taxon>
        <taxon>Bacillati</taxon>
        <taxon>Cyanobacteriota</taxon>
        <taxon>Cyanophyceae</taxon>
        <taxon>Chroococcidiopsidales</taxon>
        <taxon>Aliterellaceae</taxon>
        <taxon>Aliterella</taxon>
    </lineage>
</organism>
<gene>
    <name evidence="2" type="ORF">UH38_19355</name>
</gene>